<feature type="compositionally biased region" description="Basic and acidic residues" evidence="1">
    <location>
        <begin position="1"/>
        <end position="14"/>
    </location>
</feature>
<organism evidence="2">
    <name type="scientific">Fagus sylvatica</name>
    <name type="common">Beechnut</name>
    <dbReference type="NCBI Taxonomy" id="28930"/>
    <lineage>
        <taxon>Eukaryota</taxon>
        <taxon>Viridiplantae</taxon>
        <taxon>Streptophyta</taxon>
        <taxon>Embryophyta</taxon>
        <taxon>Tracheophyta</taxon>
        <taxon>Spermatophyta</taxon>
        <taxon>Magnoliopsida</taxon>
        <taxon>eudicotyledons</taxon>
        <taxon>Gunneridae</taxon>
        <taxon>Pentapetalae</taxon>
        <taxon>rosids</taxon>
        <taxon>fabids</taxon>
        <taxon>Fagales</taxon>
        <taxon>Fagaceae</taxon>
        <taxon>Fagus</taxon>
    </lineage>
</organism>
<dbReference type="AlphaFoldDB" id="A0A2N9GL73"/>
<gene>
    <name evidence="2" type="ORF">FSB_LOCUS28061</name>
</gene>
<feature type="region of interest" description="Disordered" evidence="1">
    <location>
        <begin position="1"/>
        <end position="38"/>
    </location>
</feature>
<reference evidence="2" key="1">
    <citation type="submission" date="2018-02" db="EMBL/GenBank/DDBJ databases">
        <authorList>
            <person name="Cohen D.B."/>
            <person name="Kent A.D."/>
        </authorList>
    </citation>
    <scope>NUCLEOTIDE SEQUENCE</scope>
</reference>
<dbReference type="EMBL" id="OIVN01002056">
    <property type="protein sequence ID" value="SPD00179.1"/>
    <property type="molecule type" value="Genomic_DNA"/>
</dbReference>
<proteinExistence type="predicted"/>
<protein>
    <submittedName>
        <fullName evidence="2">Uncharacterized protein</fullName>
    </submittedName>
</protein>
<accession>A0A2N9GL73</accession>
<sequence length="194" mass="21832">MLEDQSRAEPELQQRTRLGLEQVETHQENHTGVGREDEVAESVVEDVDIVFEKRSKRKKRRAQFSPIKSCAAAMPAYKDIYQNPDPKRRLIRLVQPSDLVTADDITDGGDGDFTVEIAVEISPGIVLRSRLWMAVGLRGAWERSNGGDGEEKAVGPCSYAVEDLSEKSVNVDRTVGLEEEEEENERCEKKSMDR</sequence>
<evidence type="ECO:0000256" key="1">
    <source>
        <dbReference type="SAM" id="MobiDB-lite"/>
    </source>
</evidence>
<feature type="region of interest" description="Disordered" evidence="1">
    <location>
        <begin position="171"/>
        <end position="194"/>
    </location>
</feature>
<feature type="compositionally biased region" description="Basic and acidic residues" evidence="1">
    <location>
        <begin position="23"/>
        <end position="37"/>
    </location>
</feature>
<name>A0A2N9GL73_FAGSY</name>
<evidence type="ECO:0000313" key="2">
    <source>
        <dbReference type="EMBL" id="SPD00179.1"/>
    </source>
</evidence>